<dbReference type="AlphaFoldDB" id="A0A5Q4ZKJ3"/>
<reference evidence="2 3" key="1">
    <citation type="submission" date="2019-08" db="EMBL/GenBank/DDBJ databases">
        <authorList>
            <person name="Herpell B J."/>
        </authorList>
    </citation>
    <scope>NUCLEOTIDE SEQUENCE [LARGE SCALE GENOMIC DNA]</scope>
    <source>
        <strain evidence="3">Msb3</strain>
    </source>
</reference>
<accession>A0A5Q4ZKJ3</accession>
<name>A0A5Q4ZKJ3_9BURK</name>
<feature type="compositionally biased region" description="Pro residues" evidence="1">
    <location>
        <begin position="54"/>
        <end position="71"/>
    </location>
</feature>
<evidence type="ECO:0000313" key="2">
    <source>
        <dbReference type="EMBL" id="VVD28130.1"/>
    </source>
</evidence>
<protein>
    <submittedName>
        <fullName evidence="2">Uncharacterized protein</fullName>
    </submittedName>
</protein>
<evidence type="ECO:0000313" key="3">
    <source>
        <dbReference type="Proteomes" id="UP000325811"/>
    </source>
</evidence>
<feature type="region of interest" description="Disordered" evidence="1">
    <location>
        <begin position="35"/>
        <end position="71"/>
    </location>
</feature>
<proteinExistence type="predicted"/>
<keyword evidence="3" id="KW-1185">Reference proteome</keyword>
<gene>
    <name evidence="2" type="ORF">PDMSB3_1674</name>
</gene>
<dbReference type="EMBL" id="LR699553">
    <property type="protein sequence ID" value="VVD28130.1"/>
    <property type="molecule type" value="Genomic_DNA"/>
</dbReference>
<sequence length="71" mass="7556">MQTARLVLINPPEFSMAGIALRVPGLYPTRPAHVRAEPPLRAESSSAPRHPLAAKPPCPLSCPPLCHPSAN</sequence>
<organism evidence="2 3">
    <name type="scientific">Paraburkholderia dioscoreae</name>
    <dbReference type="NCBI Taxonomy" id="2604047"/>
    <lineage>
        <taxon>Bacteria</taxon>
        <taxon>Pseudomonadati</taxon>
        <taxon>Pseudomonadota</taxon>
        <taxon>Betaproteobacteria</taxon>
        <taxon>Burkholderiales</taxon>
        <taxon>Burkholderiaceae</taxon>
        <taxon>Paraburkholderia</taxon>
    </lineage>
</organism>
<dbReference type="KEGG" id="pdio:PDMSB3_1674"/>
<evidence type="ECO:0000256" key="1">
    <source>
        <dbReference type="SAM" id="MobiDB-lite"/>
    </source>
</evidence>
<dbReference type="Proteomes" id="UP000325811">
    <property type="component" value="Chromosome I"/>
</dbReference>